<comment type="subcellular location">
    <subcellularLocation>
        <location evidence="1">Secreted</location>
    </subcellularLocation>
</comment>
<keyword evidence="5" id="KW-1185">Reference proteome</keyword>
<protein>
    <submittedName>
        <fullName evidence="4">Polysaccharide deacetylase</fullName>
    </submittedName>
</protein>
<keyword evidence="2" id="KW-0732">Signal</keyword>
<dbReference type="EMBL" id="BLXZ01000001">
    <property type="protein sequence ID" value="GFO66556.1"/>
    <property type="molecule type" value="Genomic_DNA"/>
</dbReference>
<dbReference type="InterPro" id="IPR011330">
    <property type="entry name" value="Glyco_hydro/deAcase_b/a-brl"/>
</dbReference>
<reference evidence="5" key="1">
    <citation type="submission" date="2020-06" db="EMBL/GenBank/DDBJ databases">
        <title>Draft genomic sequecing of Geomonas sp. Red745.</title>
        <authorList>
            <person name="Itoh H."/>
            <person name="Xu Z.X."/>
            <person name="Ushijima N."/>
            <person name="Masuda Y."/>
            <person name="Shiratori Y."/>
            <person name="Senoo K."/>
        </authorList>
    </citation>
    <scope>NUCLEOTIDE SEQUENCE [LARGE SCALE GENOMIC DNA]</scope>
    <source>
        <strain evidence="5">Red745</strain>
    </source>
</reference>
<dbReference type="SUPFAM" id="SSF88713">
    <property type="entry name" value="Glycoside hydrolase/deacetylase"/>
    <property type="match status" value="1"/>
</dbReference>
<organism evidence="4 5">
    <name type="scientific">Geomonas limicola</name>
    <dbReference type="NCBI Taxonomy" id="2740186"/>
    <lineage>
        <taxon>Bacteria</taxon>
        <taxon>Pseudomonadati</taxon>
        <taxon>Thermodesulfobacteriota</taxon>
        <taxon>Desulfuromonadia</taxon>
        <taxon>Geobacterales</taxon>
        <taxon>Geobacteraceae</taxon>
        <taxon>Geomonas</taxon>
    </lineage>
</organism>
<dbReference type="AlphaFoldDB" id="A0A6V8N227"/>
<dbReference type="CDD" id="cd10918">
    <property type="entry name" value="CE4_NodB_like_5s_6s"/>
    <property type="match status" value="1"/>
</dbReference>
<dbReference type="PANTHER" id="PTHR34216:SF3">
    <property type="entry name" value="POLY-BETA-1,6-N-ACETYL-D-GLUCOSAMINE N-DEACETYLASE"/>
    <property type="match status" value="1"/>
</dbReference>
<dbReference type="GO" id="GO:0016810">
    <property type="term" value="F:hydrolase activity, acting on carbon-nitrogen (but not peptide) bonds"/>
    <property type="evidence" value="ECO:0007669"/>
    <property type="project" value="InterPro"/>
</dbReference>
<dbReference type="PROSITE" id="PS51677">
    <property type="entry name" value="NODB"/>
    <property type="match status" value="1"/>
</dbReference>
<evidence type="ECO:0000259" key="3">
    <source>
        <dbReference type="PROSITE" id="PS51677"/>
    </source>
</evidence>
<accession>A0A6V8N227</accession>
<feature type="domain" description="NodB homology" evidence="3">
    <location>
        <begin position="86"/>
        <end position="344"/>
    </location>
</feature>
<evidence type="ECO:0000313" key="5">
    <source>
        <dbReference type="Proteomes" id="UP000587586"/>
    </source>
</evidence>
<dbReference type="GO" id="GO:0005975">
    <property type="term" value="P:carbohydrate metabolic process"/>
    <property type="evidence" value="ECO:0007669"/>
    <property type="project" value="InterPro"/>
</dbReference>
<evidence type="ECO:0000256" key="1">
    <source>
        <dbReference type="ARBA" id="ARBA00004613"/>
    </source>
</evidence>
<dbReference type="Pfam" id="PF01522">
    <property type="entry name" value="Polysacc_deac_1"/>
    <property type="match status" value="1"/>
</dbReference>
<comment type="caution">
    <text evidence="4">The sequence shown here is derived from an EMBL/GenBank/DDBJ whole genome shotgun (WGS) entry which is preliminary data.</text>
</comment>
<evidence type="ECO:0000313" key="4">
    <source>
        <dbReference type="EMBL" id="GFO66556.1"/>
    </source>
</evidence>
<sequence>MAGKRLVTALLTSLGVDHLFRRVNRDRVLVLMYHAITDQLHHPPVWTHLPVACFRQQLEFLKTHYQVIGLDEFLEAQAGRTALPPRSALITFDDGYRNNYRVAFPVLRELELQSTVFLTVDRIGKRQLLWLDELYLHLSAPGNRDAALPLPTEDAFRAFQAGLVGEAYHLSAERLKLTPPRERAAYLENLRRVSRLIPGHNDEDFQLLEWDEVVRMRDSGLVSFGVHTATHRILSELEKSEWDAEIAAPKRKLEEILGAPQTAFCFPNGRPGVDYRPEHLAYLSSLGYHCAFTTRSGLHRSDGDDLFQVPRIAAGNDVTSEPEFFRLNTSGFIPWLRDSLGRSA</sequence>
<name>A0A6V8N227_9BACT</name>
<dbReference type="PANTHER" id="PTHR34216">
    <property type="match status" value="1"/>
</dbReference>
<dbReference type="RefSeq" id="WP_183359091.1">
    <property type="nucleotide sequence ID" value="NZ_BLXZ01000001.1"/>
</dbReference>
<dbReference type="InterPro" id="IPR051398">
    <property type="entry name" value="Polysacch_Deacetylase"/>
</dbReference>
<dbReference type="Gene3D" id="3.20.20.370">
    <property type="entry name" value="Glycoside hydrolase/deacetylase"/>
    <property type="match status" value="1"/>
</dbReference>
<dbReference type="Proteomes" id="UP000587586">
    <property type="component" value="Unassembled WGS sequence"/>
</dbReference>
<dbReference type="InterPro" id="IPR002509">
    <property type="entry name" value="NODB_dom"/>
</dbReference>
<gene>
    <name evidence="4" type="ORF">GMLC_01350</name>
</gene>
<proteinExistence type="predicted"/>
<dbReference type="GO" id="GO:0005576">
    <property type="term" value="C:extracellular region"/>
    <property type="evidence" value="ECO:0007669"/>
    <property type="project" value="UniProtKB-SubCell"/>
</dbReference>
<evidence type="ECO:0000256" key="2">
    <source>
        <dbReference type="ARBA" id="ARBA00022729"/>
    </source>
</evidence>